<feature type="compositionally biased region" description="Low complexity" evidence="1">
    <location>
        <begin position="35"/>
        <end position="50"/>
    </location>
</feature>
<name>A0A918HDI8_9ACTN</name>
<gene>
    <name evidence="2" type="ORF">GCM10010226_35720</name>
</gene>
<feature type="compositionally biased region" description="Basic and acidic residues" evidence="1">
    <location>
        <begin position="61"/>
        <end position="74"/>
    </location>
</feature>
<feature type="compositionally biased region" description="Basic residues" evidence="1">
    <location>
        <begin position="124"/>
        <end position="135"/>
    </location>
</feature>
<keyword evidence="3" id="KW-1185">Reference proteome</keyword>
<accession>A0A918HDI8</accession>
<dbReference type="Proteomes" id="UP000646776">
    <property type="component" value="Unassembled WGS sequence"/>
</dbReference>
<proteinExistence type="predicted"/>
<reference evidence="2" key="2">
    <citation type="submission" date="2020-09" db="EMBL/GenBank/DDBJ databases">
        <authorList>
            <person name="Sun Q."/>
            <person name="Ohkuma M."/>
        </authorList>
    </citation>
    <scope>NUCLEOTIDE SEQUENCE</scope>
    <source>
        <strain evidence="2">JCM 4125</strain>
    </source>
</reference>
<comment type="caution">
    <text evidence="2">The sequence shown here is derived from an EMBL/GenBank/DDBJ whole genome shotgun (WGS) entry which is preliminary data.</text>
</comment>
<evidence type="ECO:0000313" key="2">
    <source>
        <dbReference type="EMBL" id="GGT55444.1"/>
    </source>
</evidence>
<reference evidence="2" key="1">
    <citation type="journal article" date="2014" name="Int. J. Syst. Evol. Microbiol.">
        <title>Complete genome sequence of Corynebacterium casei LMG S-19264T (=DSM 44701T), isolated from a smear-ripened cheese.</title>
        <authorList>
            <consortium name="US DOE Joint Genome Institute (JGI-PGF)"/>
            <person name="Walter F."/>
            <person name="Albersmeier A."/>
            <person name="Kalinowski J."/>
            <person name="Ruckert C."/>
        </authorList>
    </citation>
    <scope>NUCLEOTIDE SEQUENCE</scope>
    <source>
        <strain evidence="2">JCM 4125</strain>
    </source>
</reference>
<evidence type="ECO:0000313" key="3">
    <source>
        <dbReference type="Proteomes" id="UP000646776"/>
    </source>
</evidence>
<evidence type="ECO:0000256" key="1">
    <source>
        <dbReference type="SAM" id="MobiDB-lite"/>
    </source>
</evidence>
<dbReference type="EMBL" id="BMSA01000009">
    <property type="protein sequence ID" value="GGT55444.1"/>
    <property type="molecule type" value="Genomic_DNA"/>
</dbReference>
<feature type="compositionally biased region" description="Basic and acidic residues" evidence="1">
    <location>
        <begin position="106"/>
        <end position="121"/>
    </location>
</feature>
<protein>
    <submittedName>
        <fullName evidence="2">Uncharacterized protein</fullName>
    </submittedName>
</protein>
<feature type="region of interest" description="Disordered" evidence="1">
    <location>
        <begin position="35"/>
        <end position="135"/>
    </location>
</feature>
<sequence>MCGVAARGGDRGGDQGWGPAGCRWLRRGPGARVPVAVPVPGRGTGTVVTGHPMAGHLRRTRAPEDGRVPGERAGRVPWTVRPGAGLRAPDSRCRTPGAGLQVPGRPWRDTGRTRPFRDTGSPRHATRAVRRRLVR</sequence>
<feature type="region of interest" description="Disordered" evidence="1">
    <location>
        <begin position="1"/>
        <end position="20"/>
    </location>
</feature>
<organism evidence="2 3">
    <name type="scientific">Streptomyces phaeofaciens</name>
    <dbReference type="NCBI Taxonomy" id="68254"/>
    <lineage>
        <taxon>Bacteria</taxon>
        <taxon>Bacillati</taxon>
        <taxon>Actinomycetota</taxon>
        <taxon>Actinomycetes</taxon>
        <taxon>Kitasatosporales</taxon>
        <taxon>Streptomycetaceae</taxon>
        <taxon>Streptomyces</taxon>
    </lineage>
</organism>
<dbReference type="AlphaFoldDB" id="A0A918HDI8"/>